<dbReference type="PANTHER" id="PTHR22777:SF17">
    <property type="entry name" value="UPF0053 PROTEIN SLL0260"/>
    <property type="match status" value="1"/>
</dbReference>
<organism evidence="5 6">
    <name type="scientific">Salvia divinorum</name>
    <name type="common">Maria pastora</name>
    <name type="synonym">Diviner's sage</name>
    <dbReference type="NCBI Taxonomy" id="28513"/>
    <lineage>
        <taxon>Eukaryota</taxon>
        <taxon>Viridiplantae</taxon>
        <taxon>Streptophyta</taxon>
        <taxon>Embryophyta</taxon>
        <taxon>Tracheophyta</taxon>
        <taxon>Spermatophyta</taxon>
        <taxon>Magnoliopsida</taxon>
        <taxon>eudicotyledons</taxon>
        <taxon>Gunneridae</taxon>
        <taxon>Pentapetalae</taxon>
        <taxon>asterids</taxon>
        <taxon>lamiids</taxon>
        <taxon>Lamiales</taxon>
        <taxon>Lamiaceae</taxon>
        <taxon>Nepetoideae</taxon>
        <taxon>Mentheae</taxon>
        <taxon>Salviinae</taxon>
        <taxon>Salvia</taxon>
        <taxon>Salvia subgen. Calosphace</taxon>
    </lineage>
</organism>
<dbReference type="Pfam" id="PF01595">
    <property type="entry name" value="CNNM"/>
    <property type="match status" value="1"/>
</dbReference>
<dbReference type="Proteomes" id="UP001567538">
    <property type="component" value="Unassembled WGS sequence"/>
</dbReference>
<keyword evidence="3" id="KW-0472">Membrane</keyword>
<gene>
    <name evidence="5" type="ORF">AAHA92_31495</name>
</gene>
<keyword evidence="1" id="KW-0677">Repeat</keyword>
<evidence type="ECO:0000259" key="4">
    <source>
        <dbReference type="PROSITE" id="PS51846"/>
    </source>
</evidence>
<reference evidence="5 6" key="1">
    <citation type="submission" date="2024-06" db="EMBL/GenBank/DDBJ databases">
        <title>A chromosome level genome sequence of Diviner's sage (Salvia divinorum).</title>
        <authorList>
            <person name="Ford S.A."/>
            <person name="Ro D.-K."/>
            <person name="Ness R.W."/>
            <person name="Phillips M.A."/>
        </authorList>
    </citation>
    <scope>NUCLEOTIDE SEQUENCE [LARGE SCALE GENOMIC DNA]</scope>
    <source>
        <strain evidence="5">SAF-2024a</strain>
        <tissue evidence="5">Leaf</tissue>
    </source>
</reference>
<accession>A0ABD1FQG7</accession>
<feature type="domain" description="CNNM transmembrane" evidence="4">
    <location>
        <begin position="138"/>
        <end position="210"/>
    </location>
</feature>
<keyword evidence="3" id="KW-1133">Transmembrane helix</keyword>
<evidence type="ECO:0000256" key="1">
    <source>
        <dbReference type="ARBA" id="ARBA00022737"/>
    </source>
</evidence>
<evidence type="ECO:0000313" key="5">
    <source>
        <dbReference type="EMBL" id="KAL1534096.1"/>
    </source>
</evidence>
<proteinExistence type="predicted"/>
<keyword evidence="3" id="KW-0812">Transmembrane</keyword>
<dbReference type="AlphaFoldDB" id="A0ABD1FQG7"/>
<evidence type="ECO:0000313" key="6">
    <source>
        <dbReference type="Proteomes" id="UP001567538"/>
    </source>
</evidence>
<dbReference type="PROSITE" id="PS51846">
    <property type="entry name" value="CNNM"/>
    <property type="match status" value="1"/>
</dbReference>
<comment type="caution">
    <text evidence="5">The sequence shown here is derived from an EMBL/GenBank/DDBJ whole genome shotgun (WGS) entry which is preliminary data.</text>
</comment>
<name>A0ABD1FQG7_SALDI</name>
<evidence type="ECO:0000256" key="2">
    <source>
        <dbReference type="ARBA" id="ARBA00023122"/>
    </source>
</evidence>
<dbReference type="GO" id="GO:0016020">
    <property type="term" value="C:membrane"/>
    <property type="evidence" value="ECO:0007669"/>
    <property type="project" value="UniProtKB-UniRule"/>
</dbReference>
<evidence type="ECO:0000256" key="3">
    <source>
        <dbReference type="PROSITE-ProRule" id="PRU01193"/>
    </source>
</evidence>
<dbReference type="PANTHER" id="PTHR22777">
    <property type="entry name" value="HEMOLYSIN-RELATED"/>
    <property type="match status" value="1"/>
</dbReference>
<dbReference type="EMBL" id="JBEAFC010000013">
    <property type="protein sequence ID" value="KAL1534096.1"/>
    <property type="molecule type" value="Genomic_DNA"/>
</dbReference>
<keyword evidence="6" id="KW-1185">Reference proteome</keyword>
<keyword evidence="2" id="KW-0129">CBS domain</keyword>
<protein>
    <submittedName>
        <fullName evidence="5">DUF21 domain-containing protein, chloroplastic</fullName>
    </submittedName>
</protein>
<sequence length="210" mass="22938">MGAAATASQTKVFNRSAFVSGYYPSFILRPRSLLRLSPKLSAKKLACCSCSNERSPLSLISFQISSHANIDTNTPASRAIDFDEVLVRRGLAAAAIAAVVILVCRRALAAEGVVAAGYGAWERSLSSIRSSWPMVLQVLMVFKEQGLILAALLGLSAFFSMAETSITTLWPWKVRELAEKESENGVFKMLRNDVTRFLTTILIGTTYFMC</sequence>
<dbReference type="InterPro" id="IPR002550">
    <property type="entry name" value="CNNM"/>
</dbReference>